<sequence>MVCCERTSVPDYHLEEGWRGTSDVIKILDDGQLLEILDTEREHAGTWSCTAENDAGVKEMEIQLDVWVPPVVRVSSEAPIKSIGETVTLICEASGNPQPSLGWTKGGQPIISSAEGVRISLKVKFC</sequence>
<dbReference type="OrthoDB" id="5985519at2759"/>
<dbReference type="PROSITE" id="PS50835">
    <property type="entry name" value="IG_LIKE"/>
    <property type="match status" value="1"/>
</dbReference>
<proteinExistence type="predicted"/>
<protein>
    <recommendedName>
        <fullName evidence="4">Ig-like domain-containing protein</fullName>
    </recommendedName>
</protein>
<accession>A0A0B1TQN7</accession>
<evidence type="ECO:0000313" key="5">
    <source>
        <dbReference type="EMBL" id="KHJ98436.1"/>
    </source>
</evidence>
<evidence type="ECO:0000259" key="4">
    <source>
        <dbReference type="PROSITE" id="PS50835"/>
    </source>
</evidence>
<dbReference type="GO" id="GO:0007156">
    <property type="term" value="P:homophilic cell adhesion via plasma membrane adhesion molecules"/>
    <property type="evidence" value="ECO:0007669"/>
    <property type="project" value="TreeGrafter"/>
</dbReference>
<evidence type="ECO:0000256" key="1">
    <source>
        <dbReference type="ARBA" id="ARBA00022729"/>
    </source>
</evidence>
<dbReference type="GO" id="GO:0030424">
    <property type="term" value="C:axon"/>
    <property type="evidence" value="ECO:0007669"/>
    <property type="project" value="TreeGrafter"/>
</dbReference>
<evidence type="ECO:0000256" key="3">
    <source>
        <dbReference type="ARBA" id="ARBA00023319"/>
    </source>
</evidence>
<evidence type="ECO:0000256" key="2">
    <source>
        <dbReference type="ARBA" id="ARBA00023157"/>
    </source>
</evidence>
<dbReference type="Proteomes" id="UP000053660">
    <property type="component" value="Unassembled WGS sequence"/>
</dbReference>
<dbReference type="EMBL" id="KN549311">
    <property type="protein sequence ID" value="KHJ98436.1"/>
    <property type="molecule type" value="Genomic_DNA"/>
</dbReference>
<dbReference type="GO" id="GO:0005886">
    <property type="term" value="C:plasma membrane"/>
    <property type="evidence" value="ECO:0007669"/>
    <property type="project" value="TreeGrafter"/>
</dbReference>
<name>A0A0B1TQN7_OESDE</name>
<dbReference type="Pfam" id="PF13927">
    <property type="entry name" value="Ig_3"/>
    <property type="match status" value="1"/>
</dbReference>
<keyword evidence="2" id="KW-1015">Disulfide bond</keyword>
<keyword evidence="1" id="KW-0732">Signal</keyword>
<dbReference type="InterPro" id="IPR050958">
    <property type="entry name" value="Cell_Adh-Cytoskel_Orgn"/>
</dbReference>
<organism evidence="5 6">
    <name type="scientific">Oesophagostomum dentatum</name>
    <name type="common">Nodular worm</name>
    <dbReference type="NCBI Taxonomy" id="61180"/>
    <lineage>
        <taxon>Eukaryota</taxon>
        <taxon>Metazoa</taxon>
        <taxon>Ecdysozoa</taxon>
        <taxon>Nematoda</taxon>
        <taxon>Chromadorea</taxon>
        <taxon>Rhabditida</taxon>
        <taxon>Rhabditina</taxon>
        <taxon>Rhabditomorpha</taxon>
        <taxon>Strongyloidea</taxon>
        <taxon>Strongylidae</taxon>
        <taxon>Oesophagostomum</taxon>
    </lineage>
</organism>
<dbReference type="SUPFAM" id="SSF48726">
    <property type="entry name" value="Immunoglobulin"/>
    <property type="match status" value="2"/>
</dbReference>
<dbReference type="GO" id="GO:0043025">
    <property type="term" value="C:neuronal cell body"/>
    <property type="evidence" value="ECO:0007669"/>
    <property type="project" value="TreeGrafter"/>
</dbReference>
<evidence type="ECO:0000313" key="6">
    <source>
        <dbReference type="Proteomes" id="UP000053660"/>
    </source>
</evidence>
<keyword evidence="6" id="KW-1185">Reference proteome</keyword>
<dbReference type="InterPro" id="IPR013783">
    <property type="entry name" value="Ig-like_fold"/>
</dbReference>
<dbReference type="PANTHER" id="PTHR45080">
    <property type="entry name" value="CONTACTIN 5"/>
    <property type="match status" value="1"/>
</dbReference>
<dbReference type="InterPro" id="IPR036179">
    <property type="entry name" value="Ig-like_dom_sf"/>
</dbReference>
<dbReference type="GO" id="GO:0008046">
    <property type="term" value="F:axon guidance receptor activity"/>
    <property type="evidence" value="ECO:0007669"/>
    <property type="project" value="TreeGrafter"/>
</dbReference>
<feature type="domain" description="Ig-like" evidence="4">
    <location>
        <begin position="69"/>
        <end position="126"/>
    </location>
</feature>
<gene>
    <name evidence="5" type="ORF">OESDEN_01577</name>
</gene>
<dbReference type="GO" id="GO:0050808">
    <property type="term" value="P:synapse organization"/>
    <property type="evidence" value="ECO:0007669"/>
    <property type="project" value="TreeGrafter"/>
</dbReference>
<dbReference type="InterPro" id="IPR007110">
    <property type="entry name" value="Ig-like_dom"/>
</dbReference>
<reference evidence="5 6" key="1">
    <citation type="submission" date="2014-03" db="EMBL/GenBank/DDBJ databases">
        <title>Draft genome of the hookworm Oesophagostomum dentatum.</title>
        <authorList>
            <person name="Mitreva M."/>
        </authorList>
    </citation>
    <scope>NUCLEOTIDE SEQUENCE [LARGE SCALE GENOMIC DNA]</scope>
    <source>
        <strain evidence="5 6">OD-Hann</strain>
    </source>
</reference>
<dbReference type="PANTHER" id="PTHR45080:SF8">
    <property type="entry name" value="IG-LIKE DOMAIN-CONTAINING PROTEIN"/>
    <property type="match status" value="1"/>
</dbReference>
<dbReference type="Gene3D" id="2.60.40.10">
    <property type="entry name" value="Immunoglobulins"/>
    <property type="match status" value="2"/>
</dbReference>
<keyword evidence="3" id="KW-0393">Immunoglobulin domain</keyword>
<dbReference type="AlphaFoldDB" id="A0A0B1TQN7"/>